<feature type="compositionally biased region" description="Low complexity" evidence="10">
    <location>
        <begin position="543"/>
        <end position="553"/>
    </location>
</feature>
<evidence type="ECO:0000313" key="12">
    <source>
        <dbReference type="Proteomes" id="UP000319257"/>
    </source>
</evidence>
<dbReference type="InParanoid" id="A0A507B2C4"/>
<keyword evidence="8" id="KW-0539">Nucleus</keyword>
<feature type="region of interest" description="Disordered" evidence="10">
    <location>
        <begin position="81"/>
        <end position="178"/>
    </location>
</feature>
<dbReference type="GO" id="GO:0005634">
    <property type="term" value="C:nucleus"/>
    <property type="evidence" value="ECO:0007669"/>
    <property type="project" value="UniProtKB-SubCell"/>
</dbReference>
<evidence type="ECO:0000256" key="7">
    <source>
        <dbReference type="ARBA" id="ARBA00022884"/>
    </source>
</evidence>
<feature type="region of interest" description="Disordered" evidence="10">
    <location>
        <begin position="193"/>
        <end position="232"/>
    </location>
</feature>
<feature type="compositionally biased region" description="Acidic residues" evidence="10">
    <location>
        <begin position="347"/>
        <end position="359"/>
    </location>
</feature>
<evidence type="ECO:0000256" key="2">
    <source>
        <dbReference type="ARBA" id="ARBA00009801"/>
    </source>
</evidence>
<feature type="region of interest" description="Disordered" evidence="10">
    <location>
        <begin position="1"/>
        <end position="64"/>
    </location>
</feature>
<dbReference type="GO" id="GO:0006364">
    <property type="term" value="P:rRNA processing"/>
    <property type="evidence" value="ECO:0007669"/>
    <property type="project" value="UniProtKB-KW"/>
</dbReference>
<evidence type="ECO:0000256" key="10">
    <source>
        <dbReference type="SAM" id="MobiDB-lite"/>
    </source>
</evidence>
<dbReference type="InterPro" id="IPR007504">
    <property type="entry name" value="H/ACA_rnp_Gar1/Naf1"/>
</dbReference>
<accession>A0A507B2C4</accession>
<dbReference type="PANTHER" id="PTHR31633">
    <property type="entry name" value="H/ACA RIBONUCLEOPROTEIN COMPLEX NON-CORE SUBUNIT NAF1"/>
    <property type="match status" value="1"/>
</dbReference>
<feature type="compositionally biased region" description="Low complexity" evidence="10">
    <location>
        <begin position="139"/>
        <end position="165"/>
    </location>
</feature>
<evidence type="ECO:0000256" key="6">
    <source>
        <dbReference type="ARBA" id="ARBA00022553"/>
    </source>
</evidence>
<comment type="subcellular location">
    <subcellularLocation>
        <location evidence="1">Nucleus</location>
    </subcellularLocation>
</comment>
<comment type="similarity">
    <text evidence="2">Belongs to the NAF1 family.</text>
</comment>
<dbReference type="Proteomes" id="UP000319257">
    <property type="component" value="Unassembled WGS sequence"/>
</dbReference>
<dbReference type="OrthoDB" id="21550at2759"/>
<keyword evidence="7" id="KW-0694">RNA-binding</keyword>
<feature type="compositionally biased region" description="Polar residues" evidence="10">
    <location>
        <begin position="42"/>
        <end position="51"/>
    </location>
</feature>
<feature type="compositionally biased region" description="Low complexity" evidence="10">
    <location>
        <begin position="620"/>
        <end position="632"/>
    </location>
</feature>
<gene>
    <name evidence="11" type="ORF">E0L32_000417</name>
</gene>
<dbReference type="AlphaFoldDB" id="A0A507B2C4"/>
<feature type="compositionally biased region" description="Acidic residues" evidence="10">
    <location>
        <begin position="166"/>
        <end position="178"/>
    </location>
</feature>
<evidence type="ECO:0000313" key="11">
    <source>
        <dbReference type="EMBL" id="TPX14023.1"/>
    </source>
</evidence>
<dbReference type="GO" id="GO:0000493">
    <property type="term" value="P:box H/ACA snoRNP assembly"/>
    <property type="evidence" value="ECO:0007669"/>
    <property type="project" value="InterPro"/>
</dbReference>
<organism evidence="11 12">
    <name type="scientific">Thyridium curvatum</name>
    <dbReference type="NCBI Taxonomy" id="1093900"/>
    <lineage>
        <taxon>Eukaryota</taxon>
        <taxon>Fungi</taxon>
        <taxon>Dikarya</taxon>
        <taxon>Ascomycota</taxon>
        <taxon>Pezizomycotina</taxon>
        <taxon>Sordariomycetes</taxon>
        <taxon>Sordariomycetidae</taxon>
        <taxon>Thyridiales</taxon>
        <taxon>Thyridiaceae</taxon>
        <taxon>Thyridium</taxon>
    </lineage>
</organism>
<dbReference type="EMBL" id="SKBQ01000002">
    <property type="protein sequence ID" value="TPX14023.1"/>
    <property type="molecule type" value="Genomic_DNA"/>
</dbReference>
<evidence type="ECO:0000256" key="8">
    <source>
        <dbReference type="ARBA" id="ARBA00023242"/>
    </source>
</evidence>
<reference evidence="11 12" key="1">
    <citation type="submission" date="2019-06" db="EMBL/GenBank/DDBJ databases">
        <title>Draft genome sequence of the filamentous fungus Phialemoniopsis curvata isolated from diesel fuel.</title>
        <authorList>
            <person name="Varaljay V.A."/>
            <person name="Lyon W.J."/>
            <person name="Crouch A.L."/>
            <person name="Drake C.E."/>
            <person name="Hollomon J.M."/>
            <person name="Nadeau L.J."/>
            <person name="Nunn H.S."/>
            <person name="Stevenson B.S."/>
            <person name="Bojanowski C.L."/>
            <person name="Crookes-Goodson W.J."/>
        </authorList>
    </citation>
    <scope>NUCLEOTIDE SEQUENCE [LARGE SCALE GENOMIC DNA]</scope>
    <source>
        <strain evidence="11 12">D216</strain>
    </source>
</reference>
<feature type="region of interest" description="Disordered" evidence="10">
    <location>
        <begin position="340"/>
        <end position="632"/>
    </location>
</feature>
<dbReference type="FunFam" id="2.40.10.230:FF:000002">
    <property type="entry name" value="H/ACA ribonucleoprotein complex non-core subunit NAF1"/>
    <property type="match status" value="1"/>
</dbReference>
<keyword evidence="4" id="KW-0690">Ribosome biogenesis</keyword>
<sequence>MSGGFSIPGLGNAKPNEKLPANNFLNTLSPTPPSGGDDPASVAQTSAPSQESHADKMDTEQVGTLNAGVIVPAQSTDSSIMAVDKPLNAPAQSQSGHGAQDDSLRLTDALEAALGGPEPMATDAEEALREMIPNGQNTAEAAGEGVQGAEWEADSSPYESSSSDTDSSDSSDDEESDAEILDVREAARMLMEAAADGSDDEEDGKKGKGGSGAQVRSKNEVAEPAPPRPEVTITPEMPIQLLGPVLHVVEDSIVIKGNTDGEYRVLDEESVLCTAERKVIGAVADVIGNVRVPMYLVRFADPEEITKEGLEPGKDVYYSIQHAKFVFTEALRNLKGSDASNLHDEEVGADEMEFSDDEKEQAYKKELKAKRRGGKGQQRDGDGGRKPHPLRNEVATPNADGGLNYDEEDDGPYKPLTRPANFGQGPPTTASQETGYGHHGGSSRGRRGDFRGGRGNRGRGGFGGRGGGRGGRTDGYSLPQQGRPQNSQQSAPPQSNAPAPAPQWPFPVPPPPPTGSYQGQSPPAPPAAGQFNFPFPWPPAPPQAQGAGAPSFPYGQPPVPPNFGQAPPAWPGQASSPGAPSAGAFINPAFFAAAAAQAHAQNQGQNQGQGQSQGGGGAWGQQPPQQPYGQGR</sequence>
<dbReference type="GeneID" id="41967864"/>
<dbReference type="GO" id="GO:0003723">
    <property type="term" value="F:RNA binding"/>
    <property type="evidence" value="ECO:0007669"/>
    <property type="project" value="UniProtKB-KW"/>
</dbReference>
<dbReference type="STRING" id="1093900.A0A507B2C4"/>
<dbReference type="Pfam" id="PF04410">
    <property type="entry name" value="Gar1"/>
    <property type="match status" value="1"/>
</dbReference>
<dbReference type="SUPFAM" id="SSF50447">
    <property type="entry name" value="Translation proteins"/>
    <property type="match status" value="1"/>
</dbReference>
<name>A0A507B2C4_9PEZI</name>
<evidence type="ECO:0000256" key="3">
    <source>
        <dbReference type="ARBA" id="ARBA00021438"/>
    </source>
</evidence>
<dbReference type="GO" id="GO:0001522">
    <property type="term" value="P:pseudouridine synthesis"/>
    <property type="evidence" value="ECO:0007669"/>
    <property type="project" value="InterPro"/>
</dbReference>
<keyword evidence="5" id="KW-0698">rRNA processing</keyword>
<protein>
    <recommendedName>
        <fullName evidence="3">H/ACA ribonucleoprotein complex non-core subunit NAF1</fullName>
    </recommendedName>
    <alternativeName>
        <fullName evidence="9">Nuclear assembly factor 1</fullName>
    </alternativeName>
</protein>
<dbReference type="Gene3D" id="2.40.10.230">
    <property type="entry name" value="Probable tRNA pseudouridine synthase domain"/>
    <property type="match status" value="1"/>
</dbReference>
<keyword evidence="12" id="KW-1185">Reference proteome</keyword>
<dbReference type="InterPro" id="IPR038664">
    <property type="entry name" value="Gar1/Naf1_Cbf5-bd_sf"/>
</dbReference>
<proteinExistence type="inferred from homology"/>
<dbReference type="GO" id="GO:0005732">
    <property type="term" value="C:sno(s)RNA-containing ribonucleoprotein complex"/>
    <property type="evidence" value="ECO:0007669"/>
    <property type="project" value="InterPro"/>
</dbReference>
<evidence type="ECO:0000256" key="1">
    <source>
        <dbReference type="ARBA" id="ARBA00004123"/>
    </source>
</evidence>
<evidence type="ECO:0000256" key="5">
    <source>
        <dbReference type="ARBA" id="ARBA00022552"/>
    </source>
</evidence>
<dbReference type="InterPro" id="IPR009000">
    <property type="entry name" value="Transl_B-barrel_sf"/>
</dbReference>
<feature type="compositionally biased region" description="Gly residues" evidence="10">
    <location>
        <begin position="453"/>
        <end position="470"/>
    </location>
</feature>
<feature type="compositionally biased region" description="Pro residues" evidence="10">
    <location>
        <begin position="499"/>
        <end position="514"/>
    </location>
</feature>
<keyword evidence="6" id="KW-0597">Phosphoprotein</keyword>
<evidence type="ECO:0000256" key="4">
    <source>
        <dbReference type="ARBA" id="ARBA00022517"/>
    </source>
</evidence>
<comment type="caution">
    <text evidence="11">The sequence shown here is derived from an EMBL/GenBank/DDBJ whole genome shotgun (WGS) entry which is preliminary data.</text>
</comment>
<dbReference type="InterPro" id="IPR040309">
    <property type="entry name" value="Naf1"/>
</dbReference>
<dbReference type="PANTHER" id="PTHR31633:SF1">
    <property type="entry name" value="H_ACA RIBONUCLEOPROTEIN COMPLEX NON-CORE SUBUNIT NAF1"/>
    <property type="match status" value="1"/>
</dbReference>
<dbReference type="RefSeq" id="XP_030995734.1">
    <property type="nucleotide sequence ID" value="XM_031138558.1"/>
</dbReference>
<evidence type="ECO:0000256" key="9">
    <source>
        <dbReference type="ARBA" id="ARBA00076743"/>
    </source>
</evidence>
<feature type="compositionally biased region" description="Low complexity" evidence="10">
    <location>
        <begin position="564"/>
        <end position="610"/>
    </location>
</feature>
<feature type="compositionally biased region" description="Low complexity" evidence="10">
    <location>
        <begin position="484"/>
        <end position="498"/>
    </location>
</feature>